<proteinExistence type="predicted"/>
<evidence type="ECO:0000313" key="3">
    <source>
        <dbReference type="Proteomes" id="UP000316095"/>
    </source>
</evidence>
<evidence type="ECO:0000256" key="1">
    <source>
        <dbReference type="SAM" id="Phobius"/>
    </source>
</evidence>
<dbReference type="InterPro" id="IPR012902">
    <property type="entry name" value="N_methyl_site"/>
</dbReference>
<dbReference type="RefSeq" id="WP_146504222.1">
    <property type="nucleotide sequence ID" value="NZ_SJPG01000001.1"/>
</dbReference>
<dbReference type="InterPro" id="IPR045584">
    <property type="entry name" value="Pilin-like"/>
</dbReference>
<reference evidence="2 3" key="1">
    <citation type="submission" date="2019-02" db="EMBL/GenBank/DDBJ databases">
        <title>Deep-cultivation of Planctomycetes and their phenomic and genomic characterization uncovers novel biology.</title>
        <authorList>
            <person name="Wiegand S."/>
            <person name="Jogler M."/>
            <person name="Boedeker C."/>
            <person name="Pinto D."/>
            <person name="Vollmers J."/>
            <person name="Rivas-Marin E."/>
            <person name="Kohn T."/>
            <person name="Peeters S.H."/>
            <person name="Heuer A."/>
            <person name="Rast P."/>
            <person name="Oberbeckmann S."/>
            <person name="Bunk B."/>
            <person name="Jeske O."/>
            <person name="Meyerdierks A."/>
            <person name="Storesund J.E."/>
            <person name="Kallscheuer N."/>
            <person name="Luecker S."/>
            <person name="Lage O.M."/>
            <person name="Pohl T."/>
            <person name="Merkel B.J."/>
            <person name="Hornburger P."/>
            <person name="Mueller R.-W."/>
            <person name="Bruemmer F."/>
            <person name="Labrenz M."/>
            <person name="Spormann A.M."/>
            <person name="Op Den Camp H."/>
            <person name="Overmann J."/>
            <person name="Amann R."/>
            <person name="Jetten M.S.M."/>
            <person name="Mascher T."/>
            <person name="Medema M.H."/>
            <person name="Devos D.P."/>
            <person name="Kaster A.-K."/>
            <person name="Ovreas L."/>
            <person name="Rohde M."/>
            <person name="Galperin M.Y."/>
            <person name="Jogler C."/>
        </authorList>
    </citation>
    <scope>NUCLEOTIDE SEQUENCE [LARGE SCALE GENOMIC DNA]</scope>
    <source>
        <strain evidence="2 3">Pan54</strain>
    </source>
</reference>
<comment type="caution">
    <text evidence="2">The sequence shown here is derived from an EMBL/GenBank/DDBJ whole genome shotgun (WGS) entry which is preliminary data.</text>
</comment>
<dbReference type="SUPFAM" id="SSF54523">
    <property type="entry name" value="Pili subunits"/>
    <property type="match status" value="1"/>
</dbReference>
<dbReference type="Pfam" id="PF07963">
    <property type="entry name" value="N_methyl"/>
    <property type="match status" value="1"/>
</dbReference>
<evidence type="ECO:0008006" key="4">
    <source>
        <dbReference type="Google" id="ProtNLM"/>
    </source>
</evidence>
<evidence type="ECO:0000313" key="2">
    <source>
        <dbReference type="EMBL" id="TWT62353.1"/>
    </source>
</evidence>
<accession>A0A5C5XJ55</accession>
<dbReference type="AlphaFoldDB" id="A0A5C5XJ55"/>
<name>A0A5C5XJ55_9PLAN</name>
<keyword evidence="1" id="KW-1133">Transmembrane helix</keyword>
<organism evidence="2 3">
    <name type="scientific">Rubinisphaera italica</name>
    <dbReference type="NCBI Taxonomy" id="2527969"/>
    <lineage>
        <taxon>Bacteria</taxon>
        <taxon>Pseudomonadati</taxon>
        <taxon>Planctomycetota</taxon>
        <taxon>Planctomycetia</taxon>
        <taxon>Planctomycetales</taxon>
        <taxon>Planctomycetaceae</taxon>
        <taxon>Rubinisphaera</taxon>
    </lineage>
</organism>
<dbReference type="EMBL" id="SJPG01000001">
    <property type="protein sequence ID" value="TWT62353.1"/>
    <property type="molecule type" value="Genomic_DNA"/>
</dbReference>
<feature type="transmembrane region" description="Helical" evidence="1">
    <location>
        <begin position="20"/>
        <end position="42"/>
    </location>
</feature>
<dbReference type="OrthoDB" id="9812770at2"/>
<gene>
    <name evidence="2" type="ORF">Pan54_30940</name>
</gene>
<dbReference type="Proteomes" id="UP000316095">
    <property type="component" value="Unassembled WGS sequence"/>
</dbReference>
<keyword evidence="1" id="KW-0812">Transmembrane</keyword>
<keyword evidence="3" id="KW-1185">Reference proteome</keyword>
<sequence>MKISKQQPSYSNDGFTLLELVLAAALTSLVLLGISGLILIVYQVESESGQSVHLAETGRNLLRQLEWDLQSIAGELPATETSGTSSTNNDAGSILALDEDQTMLMFDEAAESTAVSKFLMGDTLSLQFLAQPVLRTGRQFSLDIDPVEASDIGKRQQRLLTWGYNTSETLELSLEGLDPEQPLARAESLTDAELSTQNWLDALAVPELVEMQFLYFDGESWLEEWDSDLDGGLPAAIEVTVLLQSVGNENAVPFSMSRTIALPTSRFAAASAESGL</sequence>
<protein>
    <recommendedName>
        <fullName evidence="4">Type II secretion system protein J</fullName>
    </recommendedName>
</protein>
<keyword evidence="1" id="KW-0472">Membrane</keyword>